<keyword evidence="1" id="KW-0175">Coiled coil</keyword>
<dbReference type="Proteomes" id="UP001162131">
    <property type="component" value="Unassembled WGS sequence"/>
</dbReference>
<gene>
    <name evidence="2" type="ORF">BSTOLATCC_MIC42277</name>
</gene>
<dbReference type="EMBL" id="CAJZBQ010000041">
    <property type="protein sequence ID" value="CAG9327019.1"/>
    <property type="molecule type" value="Genomic_DNA"/>
</dbReference>
<proteinExistence type="predicted"/>
<name>A0AAU9JPI3_9CILI</name>
<reference evidence="2" key="1">
    <citation type="submission" date="2021-09" db="EMBL/GenBank/DDBJ databases">
        <authorList>
            <consortium name="AG Swart"/>
            <person name="Singh M."/>
            <person name="Singh A."/>
            <person name="Seah K."/>
            <person name="Emmerich C."/>
        </authorList>
    </citation>
    <scope>NUCLEOTIDE SEQUENCE</scope>
    <source>
        <strain evidence="2">ATCC30299</strain>
    </source>
</reference>
<dbReference type="AlphaFoldDB" id="A0AAU9JPI3"/>
<protein>
    <submittedName>
        <fullName evidence="2">Uncharacterized protein</fullName>
    </submittedName>
</protein>
<feature type="coiled-coil region" evidence="1">
    <location>
        <begin position="296"/>
        <end position="341"/>
    </location>
</feature>
<dbReference type="PANTHER" id="PTHR40515:SF1">
    <property type="entry name" value="CILIA- AND FLAGELLA-ASSOCIATED PROTEIN 157"/>
    <property type="match status" value="1"/>
</dbReference>
<keyword evidence="3" id="KW-1185">Reference proteome</keyword>
<dbReference type="PANTHER" id="PTHR40515">
    <property type="entry name" value="CILIA- AND FLAGELLA-ASSOCIATED PROTEIN 157"/>
    <property type="match status" value="1"/>
</dbReference>
<sequence>MQSTDLLQTEDGKTSSSPVLNTLVQSLTSALKSSPTKTRSIVSKNTQLLNKEISDLKSLIADLTNENMQLNQKIQFLTSENAMIKKMNAEAVLHFQENASTMMKKMREDKRKSPNTYQIEEQVDDKIKYLDDLNEKVKTSVKDLEDANQKRLKCHESDLLRIFNARLDKAYQEFEQVKQSKDKDIELLSKSGPWRQIEELQGTVGRIEDFNRQLIDENKELKSKIKDLTSDLETANVQIRKLKITIMKYQKKHTESLDSSPNSMLTKSQLTINTARLRSNSSVITDPLIQTIHSELKSAQSQVILLKSELEKINSRRTELEQILEECLNDVTKDVENLQARKGKWPVLTQTEREQLIGMLISKSRVIELIREKSFPKLSLGLSPQKWNSNPKSGSQSSRDFYKEVLPNLDRKVHDLGSKLMST</sequence>
<feature type="coiled-coil region" evidence="1">
    <location>
        <begin position="207"/>
        <end position="252"/>
    </location>
</feature>
<evidence type="ECO:0000313" key="2">
    <source>
        <dbReference type="EMBL" id="CAG9327019.1"/>
    </source>
</evidence>
<evidence type="ECO:0000313" key="3">
    <source>
        <dbReference type="Proteomes" id="UP001162131"/>
    </source>
</evidence>
<evidence type="ECO:0000256" key="1">
    <source>
        <dbReference type="SAM" id="Coils"/>
    </source>
</evidence>
<accession>A0AAU9JPI3</accession>
<comment type="caution">
    <text evidence="2">The sequence shown here is derived from an EMBL/GenBank/DDBJ whole genome shotgun (WGS) entry which is preliminary data.</text>
</comment>
<dbReference type="Gene3D" id="1.10.287.1490">
    <property type="match status" value="1"/>
</dbReference>
<feature type="coiled-coil region" evidence="1">
    <location>
        <begin position="46"/>
        <end position="80"/>
    </location>
</feature>
<organism evidence="2 3">
    <name type="scientific">Blepharisma stoltei</name>
    <dbReference type="NCBI Taxonomy" id="1481888"/>
    <lineage>
        <taxon>Eukaryota</taxon>
        <taxon>Sar</taxon>
        <taxon>Alveolata</taxon>
        <taxon>Ciliophora</taxon>
        <taxon>Postciliodesmatophora</taxon>
        <taxon>Heterotrichea</taxon>
        <taxon>Heterotrichida</taxon>
        <taxon>Blepharismidae</taxon>
        <taxon>Blepharisma</taxon>
    </lineage>
</organism>